<dbReference type="SMART" id="SM00360">
    <property type="entry name" value="RRM"/>
    <property type="match status" value="1"/>
</dbReference>
<dbReference type="PANTHER" id="PTHR48034">
    <property type="entry name" value="TRANSFORMER-2 SEX-DETERMINING PROTEIN-RELATED"/>
    <property type="match status" value="1"/>
</dbReference>
<dbReference type="SUPFAM" id="SSF54928">
    <property type="entry name" value="RNA-binding domain, RBD"/>
    <property type="match status" value="1"/>
</dbReference>
<evidence type="ECO:0000256" key="1">
    <source>
        <dbReference type="PROSITE-ProRule" id="PRU00176"/>
    </source>
</evidence>
<evidence type="ECO:0000313" key="4">
    <source>
        <dbReference type="EMBL" id="KAK3219527.1"/>
    </source>
</evidence>
<dbReference type="AlphaFoldDB" id="A0AAE0AK51"/>
<feature type="region of interest" description="Disordered" evidence="2">
    <location>
        <begin position="175"/>
        <end position="230"/>
    </location>
</feature>
<dbReference type="InterPro" id="IPR012677">
    <property type="entry name" value="Nucleotide-bd_a/b_plait_sf"/>
</dbReference>
<dbReference type="Gene3D" id="3.30.70.330">
    <property type="match status" value="1"/>
</dbReference>
<feature type="compositionally biased region" description="Low complexity" evidence="2">
    <location>
        <begin position="202"/>
        <end position="215"/>
    </location>
</feature>
<evidence type="ECO:0000256" key="2">
    <source>
        <dbReference type="SAM" id="MobiDB-lite"/>
    </source>
</evidence>
<feature type="compositionally biased region" description="Basic and acidic residues" evidence="2">
    <location>
        <begin position="177"/>
        <end position="187"/>
    </location>
</feature>
<dbReference type="Proteomes" id="UP001281410">
    <property type="component" value="Unassembled WGS sequence"/>
</dbReference>
<dbReference type="InterPro" id="IPR050441">
    <property type="entry name" value="RBM"/>
</dbReference>
<comment type="caution">
    <text evidence="4">The sequence shown here is derived from an EMBL/GenBank/DDBJ whole genome shotgun (WGS) entry which is preliminary data.</text>
</comment>
<feature type="domain" description="RRM" evidence="3">
    <location>
        <begin position="15"/>
        <end position="92"/>
    </location>
</feature>
<proteinExistence type="predicted"/>
<name>A0AAE0AK51_9ROSI</name>
<organism evidence="4 5">
    <name type="scientific">Dipteronia sinensis</name>
    <dbReference type="NCBI Taxonomy" id="43782"/>
    <lineage>
        <taxon>Eukaryota</taxon>
        <taxon>Viridiplantae</taxon>
        <taxon>Streptophyta</taxon>
        <taxon>Embryophyta</taxon>
        <taxon>Tracheophyta</taxon>
        <taxon>Spermatophyta</taxon>
        <taxon>Magnoliopsida</taxon>
        <taxon>eudicotyledons</taxon>
        <taxon>Gunneridae</taxon>
        <taxon>Pentapetalae</taxon>
        <taxon>rosids</taxon>
        <taxon>malvids</taxon>
        <taxon>Sapindales</taxon>
        <taxon>Sapindaceae</taxon>
        <taxon>Hippocastanoideae</taxon>
        <taxon>Acereae</taxon>
        <taxon>Dipteronia</taxon>
    </lineage>
</organism>
<keyword evidence="1" id="KW-0694">RNA-binding</keyword>
<dbReference type="InterPro" id="IPR000504">
    <property type="entry name" value="RRM_dom"/>
</dbReference>
<dbReference type="InterPro" id="IPR035979">
    <property type="entry name" value="RBD_domain_sf"/>
</dbReference>
<protein>
    <recommendedName>
        <fullName evidence="3">RRM domain-containing protein</fullName>
    </recommendedName>
</protein>
<sequence>MSRHEGNRDFRENLFSIFVDNLNSKVDVACLWEIFKSFGRVRDVFLSSKSTSRGKCFSFIRFESLEEARRVAENVNGKSVYGWLINSKVAAFGWKNRRKDSEKTEEVIYPHFVSHTDKEMGRRLVNGKLLSNGMKMDLVSTHQVMNKCGKISEVGGDVSRFFGFSKLKLENVVGKKPVKDDGPRKSNDMNGLILKGDNDTNDSSPSSYDMSSSFDAYEGHESEDVEQLSGGISKMRRKRKIMVPLKRQNMTLRSSNAYEKKKQQFFESNTKMVWNLEEEVVKVFEKGIALGFNFYGRKKELLEIIDSRKEVNDNRFRDLVRRLVLKHKVMG</sequence>
<dbReference type="GO" id="GO:0003723">
    <property type="term" value="F:RNA binding"/>
    <property type="evidence" value="ECO:0007669"/>
    <property type="project" value="UniProtKB-UniRule"/>
</dbReference>
<evidence type="ECO:0000259" key="3">
    <source>
        <dbReference type="PROSITE" id="PS50102"/>
    </source>
</evidence>
<dbReference type="EMBL" id="JANJYJ010000004">
    <property type="protein sequence ID" value="KAK3219527.1"/>
    <property type="molecule type" value="Genomic_DNA"/>
</dbReference>
<gene>
    <name evidence="4" type="ORF">Dsin_013497</name>
</gene>
<dbReference type="Pfam" id="PF00076">
    <property type="entry name" value="RRM_1"/>
    <property type="match status" value="1"/>
</dbReference>
<keyword evidence="5" id="KW-1185">Reference proteome</keyword>
<evidence type="ECO:0000313" key="5">
    <source>
        <dbReference type="Proteomes" id="UP001281410"/>
    </source>
</evidence>
<dbReference type="PROSITE" id="PS50102">
    <property type="entry name" value="RRM"/>
    <property type="match status" value="1"/>
</dbReference>
<dbReference type="CDD" id="cd00590">
    <property type="entry name" value="RRM_SF"/>
    <property type="match status" value="1"/>
</dbReference>
<reference evidence="4" key="1">
    <citation type="journal article" date="2023" name="Plant J.">
        <title>Genome sequences and population genomics provide insights into the demographic history, inbreeding, and mutation load of two 'living fossil' tree species of Dipteronia.</title>
        <authorList>
            <person name="Feng Y."/>
            <person name="Comes H.P."/>
            <person name="Chen J."/>
            <person name="Zhu S."/>
            <person name="Lu R."/>
            <person name="Zhang X."/>
            <person name="Li P."/>
            <person name="Qiu J."/>
            <person name="Olsen K.M."/>
            <person name="Qiu Y."/>
        </authorList>
    </citation>
    <scope>NUCLEOTIDE SEQUENCE</scope>
    <source>
        <strain evidence="4">NBL</strain>
    </source>
</reference>
<accession>A0AAE0AK51</accession>